<sequence length="258" mass="29519">MTANPNFETWATSYSGCDGGDIGSPERRAIWLCGIEWGGACTAEQLQNEMRRGEPCPPRGYGDASENLTYIFNRQAMKILAAIHGRPVSEYRDFCQQAKPFTQGSSGYFKINLYPIAFKDTNQARWHSNFAEATGLENKSDYLDWCRKHRFPRMRQWAATARPKLILCLGKSYRDDFQKAFHDKNSTFTHEPPIDGRDLWWGVNAESTLVAVIPFMVNRYGLTRNDSIQKFGYRIAQLMQQHGCRQAQIPELNTSTIL</sequence>
<proteinExistence type="predicted"/>
<protein>
    <recommendedName>
        <fullName evidence="3">Uracil-DNA glycosylase-like domain-containing protein</fullName>
    </recommendedName>
</protein>
<gene>
    <name evidence="1" type="ORF">ACFO3A_05890</name>
</gene>
<keyword evidence="2" id="KW-1185">Reference proteome</keyword>
<organism evidence="1 2">
    <name type="scientific">Comamonas nitrativorans</name>
    <dbReference type="NCBI Taxonomy" id="108437"/>
    <lineage>
        <taxon>Bacteria</taxon>
        <taxon>Pseudomonadati</taxon>
        <taxon>Pseudomonadota</taxon>
        <taxon>Betaproteobacteria</taxon>
        <taxon>Burkholderiales</taxon>
        <taxon>Comamonadaceae</taxon>
        <taxon>Comamonas</taxon>
    </lineage>
</organism>
<evidence type="ECO:0000313" key="2">
    <source>
        <dbReference type="Proteomes" id="UP001595967"/>
    </source>
</evidence>
<dbReference type="EMBL" id="JBHSEW010000004">
    <property type="protein sequence ID" value="MFC4621744.1"/>
    <property type="molecule type" value="Genomic_DNA"/>
</dbReference>
<dbReference type="Proteomes" id="UP001595967">
    <property type="component" value="Unassembled WGS sequence"/>
</dbReference>
<evidence type="ECO:0008006" key="3">
    <source>
        <dbReference type="Google" id="ProtNLM"/>
    </source>
</evidence>
<accession>A0ABV9GW10</accession>
<reference evidence="2" key="1">
    <citation type="journal article" date="2019" name="Int. J. Syst. Evol. Microbiol.">
        <title>The Global Catalogue of Microorganisms (GCM) 10K type strain sequencing project: providing services to taxonomists for standard genome sequencing and annotation.</title>
        <authorList>
            <consortium name="The Broad Institute Genomics Platform"/>
            <consortium name="The Broad Institute Genome Sequencing Center for Infectious Disease"/>
            <person name="Wu L."/>
            <person name="Ma J."/>
        </authorList>
    </citation>
    <scope>NUCLEOTIDE SEQUENCE [LARGE SCALE GENOMIC DNA]</scope>
    <source>
        <strain evidence="2">JCM 11650</strain>
    </source>
</reference>
<comment type="caution">
    <text evidence="1">The sequence shown here is derived from an EMBL/GenBank/DDBJ whole genome shotgun (WGS) entry which is preliminary data.</text>
</comment>
<dbReference type="RefSeq" id="WP_377724810.1">
    <property type="nucleotide sequence ID" value="NZ_JBHSEW010000004.1"/>
</dbReference>
<evidence type="ECO:0000313" key="1">
    <source>
        <dbReference type="EMBL" id="MFC4621744.1"/>
    </source>
</evidence>
<name>A0ABV9GW10_9BURK</name>